<sequence>MLKVEMVLFVFLVLWMCVFSQEPSSKVVADRYAVFWNRTNPR</sequence>
<keyword evidence="1" id="KW-0732">Signal</keyword>
<dbReference type="EMBL" id="FR905175">
    <property type="protein sequence ID" value="CDQ76806.1"/>
    <property type="molecule type" value="Genomic_DNA"/>
</dbReference>
<accession>A0A060XBH4</accession>
<dbReference type="PaxDb" id="8022-A0A060XBH4"/>
<evidence type="ECO:0008006" key="4">
    <source>
        <dbReference type="Google" id="ProtNLM"/>
    </source>
</evidence>
<proteinExistence type="predicted"/>
<dbReference type="Proteomes" id="UP000193380">
    <property type="component" value="Unassembled WGS sequence"/>
</dbReference>
<feature type="signal peptide" evidence="1">
    <location>
        <begin position="1"/>
        <end position="20"/>
    </location>
</feature>
<organism evidence="2 3">
    <name type="scientific">Oncorhynchus mykiss</name>
    <name type="common">Rainbow trout</name>
    <name type="synonym">Salmo gairdneri</name>
    <dbReference type="NCBI Taxonomy" id="8022"/>
    <lineage>
        <taxon>Eukaryota</taxon>
        <taxon>Metazoa</taxon>
        <taxon>Chordata</taxon>
        <taxon>Craniata</taxon>
        <taxon>Vertebrata</taxon>
        <taxon>Euteleostomi</taxon>
        <taxon>Actinopterygii</taxon>
        <taxon>Neopterygii</taxon>
        <taxon>Teleostei</taxon>
        <taxon>Protacanthopterygii</taxon>
        <taxon>Salmoniformes</taxon>
        <taxon>Salmonidae</taxon>
        <taxon>Salmoninae</taxon>
        <taxon>Oncorhynchus</taxon>
    </lineage>
</organism>
<reference evidence="2" key="2">
    <citation type="submission" date="2014-03" db="EMBL/GenBank/DDBJ databases">
        <authorList>
            <person name="Genoscope - CEA"/>
        </authorList>
    </citation>
    <scope>NUCLEOTIDE SEQUENCE</scope>
</reference>
<protein>
    <recommendedName>
        <fullName evidence="4">Ephrin RBD domain-containing protein</fullName>
    </recommendedName>
</protein>
<reference evidence="2" key="1">
    <citation type="journal article" date="2014" name="Nat. Commun.">
        <title>The rainbow trout genome provides novel insights into evolution after whole-genome duplication in vertebrates.</title>
        <authorList>
            <person name="Berthelot C."/>
            <person name="Brunet F."/>
            <person name="Chalopin D."/>
            <person name="Juanchich A."/>
            <person name="Bernard M."/>
            <person name="Noel B."/>
            <person name="Bento P."/>
            <person name="Da Silva C."/>
            <person name="Labadie K."/>
            <person name="Alberti A."/>
            <person name="Aury J.M."/>
            <person name="Louis A."/>
            <person name="Dehais P."/>
            <person name="Bardou P."/>
            <person name="Montfort J."/>
            <person name="Klopp C."/>
            <person name="Cabau C."/>
            <person name="Gaspin C."/>
            <person name="Thorgaard G.H."/>
            <person name="Boussaha M."/>
            <person name="Quillet E."/>
            <person name="Guyomard R."/>
            <person name="Galiana D."/>
            <person name="Bobe J."/>
            <person name="Volff J.N."/>
            <person name="Genet C."/>
            <person name="Wincker P."/>
            <person name="Jaillon O."/>
            <person name="Roest Crollius H."/>
            <person name="Guiguen Y."/>
        </authorList>
    </citation>
    <scope>NUCLEOTIDE SEQUENCE [LARGE SCALE GENOMIC DNA]</scope>
</reference>
<evidence type="ECO:0000256" key="1">
    <source>
        <dbReference type="SAM" id="SignalP"/>
    </source>
</evidence>
<gene>
    <name evidence="2" type="ORF">GSONMT00033625001</name>
</gene>
<name>A0A060XBH4_ONCMY</name>
<dbReference type="STRING" id="8022.A0A060XBH4"/>
<evidence type="ECO:0000313" key="2">
    <source>
        <dbReference type="EMBL" id="CDQ76806.1"/>
    </source>
</evidence>
<evidence type="ECO:0000313" key="3">
    <source>
        <dbReference type="Proteomes" id="UP000193380"/>
    </source>
</evidence>
<feature type="chain" id="PRO_5001590886" description="Ephrin RBD domain-containing protein" evidence="1">
    <location>
        <begin position="21"/>
        <end position="42"/>
    </location>
</feature>
<dbReference type="AlphaFoldDB" id="A0A060XBH4"/>